<accession>A0A2P5VV72</accession>
<reference evidence="2 3" key="1">
    <citation type="submission" date="2015-01" db="EMBL/GenBank/DDBJ databases">
        <title>Genome of allotetraploid Gossypium barbadense reveals genomic plasticity and fiber elongation in cotton evolution.</title>
        <authorList>
            <person name="Chen X."/>
            <person name="Liu X."/>
            <person name="Zhao B."/>
            <person name="Zheng H."/>
            <person name="Hu Y."/>
            <person name="Lu G."/>
            <person name="Yang C."/>
            <person name="Chen J."/>
            <person name="Shan C."/>
            <person name="Zhang L."/>
            <person name="Zhou Y."/>
            <person name="Wang L."/>
            <person name="Guo W."/>
            <person name="Bai Y."/>
            <person name="Ruan J."/>
            <person name="Shangguan X."/>
            <person name="Mao Y."/>
            <person name="Jiang J."/>
            <person name="Zhu Y."/>
            <person name="Lei J."/>
            <person name="Kang H."/>
            <person name="Chen S."/>
            <person name="He X."/>
            <person name="Wang R."/>
            <person name="Wang Y."/>
            <person name="Chen J."/>
            <person name="Wang L."/>
            <person name="Yu S."/>
            <person name="Wang B."/>
            <person name="Wei J."/>
            <person name="Song S."/>
            <person name="Lu X."/>
            <person name="Gao Z."/>
            <person name="Gu W."/>
            <person name="Deng X."/>
            <person name="Ma D."/>
            <person name="Wang S."/>
            <person name="Liang W."/>
            <person name="Fang L."/>
            <person name="Cai C."/>
            <person name="Zhu X."/>
            <person name="Zhou B."/>
            <person name="Zhang Y."/>
            <person name="Chen Z."/>
            <person name="Xu S."/>
            <person name="Zhu R."/>
            <person name="Wang S."/>
            <person name="Zhang T."/>
            <person name="Zhao G."/>
        </authorList>
    </citation>
    <scope>NUCLEOTIDE SEQUENCE [LARGE SCALE GENOMIC DNA]</scope>
    <source>
        <strain evidence="3">cv. Xinhai21</strain>
        <tissue evidence="2">Leaf</tissue>
    </source>
</reference>
<evidence type="ECO:0000313" key="2">
    <source>
        <dbReference type="EMBL" id="PPR82726.1"/>
    </source>
</evidence>
<dbReference type="AlphaFoldDB" id="A0A2P5VV72"/>
<evidence type="ECO:0000313" key="3">
    <source>
        <dbReference type="Proteomes" id="UP000239757"/>
    </source>
</evidence>
<gene>
    <name evidence="2" type="ORF">GOBAR_AA37988</name>
</gene>
<proteinExistence type="predicted"/>
<sequence length="150" mass="16419">MHISAPAACALLRDVQSLRTRTLSSISLQSGALDFGMSDPLPTRPTPAARSPRFGSSQHTTGHGPATPTCLTQTLKPAGCPRVLDCNGKPLLLRPADRVDLHFWCSPPHVNLVNQADGLYEIMVSEFIDRPLHTRVHQSAKQVSRPWPRI</sequence>
<evidence type="ECO:0000256" key="1">
    <source>
        <dbReference type="SAM" id="MobiDB-lite"/>
    </source>
</evidence>
<feature type="region of interest" description="Disordered" evidence="1">
    <location>
        <begin position="36"/>
        <end position="67"/>
    </location>
</feature>
<dbReference type="Proteomes" id="UP000239757">
    <property type="component" value="Unassembled WGS sequence"/>
</dbReference>
<protein>
    <submittedName>
        <fullName evidence="2">Uncharacterized protein</fullName>
    </submittedName>
</protein>
<name>A0A2P5VV72_GOSBA</name>
<organism evidence="2 3">
    <name type="scientific">Gossypium barbadense</name>
    <name type="common">Sea Island cotton</name>
    <name type="synonym">Hibiscus barbadensis</name>
    <dbReference type="NCBI Taxonomy" id="3634"/>
    <lineage>
        <taxon>Eukaryota</taxon>
        <taxon>Viridiplantae</taxon>
        <taxon>Streptophyta</taxon>
        <taxon>Embryophyta</taxon>
        <taxon>Tracheophyta</taxon>
        <taxon>Spermatophyta</taxon>
        <taxon>Magnoliopsida</taxon>
        <taxon>eudicotyledons</taxon>
        <taxon>Gunneridae</taxon>
        <taxon>Pentapetalae</taxon>
        <taxon>rosids</taxon>
        <taxon>malvids</taxon>
        <taxon>Malvales</taxon>
        <taxon>Malvaceae</taxon>
        <taxon>Malvoideae</taxon>
        <taxon>Gossypium</taxon>
    </lineage>
</organism>
<dbReference type="EMBL" id="KZ670733">
    <property type="protein sequence ID" value="PPR82726.1"/>
    <property type="molecule type" value="Genomic_DNA"/>
</dbReference>